<dbReference type="AlphaFoldDB" id="A0AAP0J1X1"/>
<dbReference type="PANTHER" id="PTHR33527">
    <property type="entry name" value="OS07G0274300 PROTEIN"/>
    <property type="match status" value="1"/>
</dbReference>
<organism evidence="1 2">
    <name type="scientific">Stephania cephalantha</name>
    <dbReference type="NCBI Taxonomy" id="152367"/>
    <lineage>
        <taxon>Eukaryota</taxon>
        <taxon>Viridiplantae</taxon>
        <taxon>Streptophyta</taxon>
        <taxon>Embryophyta</taxon>
        <taxon>Tracheophyta</taxon>
        <taxon>Spermatophyta</taxon>
        <taxon>Magnoliopsida</taxon>
        <taxon>Ranunculales</taxon>
        <taxon>Menispermaceae</taxon>
        <taxon>Menispermoideae</taxon>
        <taxon>Cissampelideae</taxon>
        <taxon>Stephania</taxon>
    </lineage>
</organism>
<reference evidence="1 2" key="1">
    <citation type="submission" date="2024-01" db="EMBL/GenBank/DDBJ databases">
        <title>Genome assemblies of Stephania.</title>
        <authorList>
            <person name="Yang L."/>
        </authorList>
    </citation>
    <scope>NUCLEOTIDE SEQUENCE [LARGE SCALE GENOMIC DNA]</scope>
    <source>
        <strain evidence="1">JXDWG</strain>
        <tissue evidence="1">Leaf</tissue>
    </source>
</reference>
<comment type="caution">
    <text evidence="1">The sequence shown here is derived from an EMBL/GenBank/DDBJ whole genome shotgun (WGS) entry which is preliminary data.</text>
</comment>
<evidence type="ECO:0000313" key="2">
    <source>
        <dbReference type="Proteomes" id="UP001419268"/>
    </source>
</evidence>
<name>A0AAP0J1X1_9MAGN</name>
<sequence>MVAQGMLEGLPCYYAHAALRREHTSPYSMHCPYQGAALLVPKESAKVLPCSSPRNLPRRGLARAKVRPCFCPRNLQRRGLARAKGICQGAALLMPKEVVIFILAAQQERTMFMTFSREYPVTEAEVRDYFTRTYGDCIDSFHIEEVEATQQALYA</sequence>
<protein>
    <submittedName>
        <fullName evidence="1">Uncharacterized protein</fullName>
    </submittedName>
</protein>
<keyword evidence="2" id="KW-1185">Reference proteome</keyword>
<dbReference type="Proteomes" id="UP001419268">
    <property type="component" value="Unassembled WGS sequence"/>
</dbReference>
<proteinExistence type="predicted"/>
<evidence type="ECO:0000313" key="1">
    <source>
        <dbReference type="EMBL" id="KAK9124847.1"/>
    </source>
</evidence>
<dbReference type="EMBL" id="JBBNAG010000006">
    <property type="protein sequence ID" value="KAK9124847.1"/>
    <property type="molecule type" value="Genomic_DNA"/>
</dbReference>
<accession>A0AAP0J1X1</accession>
<gene>
    <name evidence="1" type="ORF">Scep_013693</name>
</gene>
<dbReference type="PANTHER" id="PTHR33527:SF14">
    <property type="entry name" value="OS07G0274300 PROTEIN"/>
    <property type="match status" value="1"/>
</dbReference>